<name>A0A381J7A1_9CLOT</name>
<protein>
    <submittedName>
        <fullName evidence="5">Pyridine nucleotide-disulfide oxidoreductase family protein</fullName>
        <ecNumber evidence="5">1.4.1.13</ecNumber>
    </submittedName>
</protein>
<dbReference type="PANTHER" id="PTHR42783:SF3">
    <property type="entry name" value="GLUTAMATE SYNTHASE [NADPH] SMALL CHAIN-RELATED"/>
    <property type="match status" value="1"/>
</dbReference>
<dbReference type="PANTHER" id="PTHR42783">
    <property type="entry name" value="GLUTAMATE SYNTHASE [NADPH] SMALL CHAIN"/>
    <property type="match status" value="1"/>
</dbReference>
<dbReference type="EMBL" id="UFWZ01000001">
    <property type="protein sequence ID" value="SUY46863.1"/>
    <property type="molecule type" value="Genomic_DNA"/>
</dbReference>
<proteinExistence type="predicted"/>
<dbReference type="PRINTS" id="PR00419">
    <property type="entry name" value="ADXRDTASE"/>
</dbReference>
<dbReference type="InterPro" id="IPR028261">
    <property type="entry name" value="DPD_II"/>
</dbReference>
<dbReference type="InterPro" id="IPR017896">
    <property type="entry name" value="4Fe4S_Fe-S-bd"/>
</dbReference>
<dbReference type="GO" id="GO:0046872">
    <property type="term" value="F:metal ion binding"/>
    <property type="evidence" value="ECO:0007669"/>
    <property type="project" value="UniProtKB-KW"/>
</dbReference>
<dbReference type="GO" id="GO:0016539">
    <property type="term" value="P:intein-mediated protein splicing"/>
    <property type="evidence" value="ECO:0007669"/>
    <property type="project" value="InterPro"/>
</dbReference>
<dbReference type="InterPro" id="IPR023753">
    <property type="entry name" value="FAD/NAD-binding_dom"/>
</dbReference>
<dbReference type="InterPro" id="IPR017900">
    <property type="entry name" value="4Fe4S_Fe_S_CS"/>
</dbReference>
<dbReference type="Pfam" id="PF00037">
    <property type="entry name" value="Fer4"/>
    <property type="match status" value="2"/>
</dbReference>
<dbReference type="InterPro" id="IPR006141">
    <property type="entry name" value="Intein_N"/>
</dbReference>
<dbReference type="SUPFAM" id="SSF51971">
    <property type="entry name" value="Nucleotide-binding domain"/>
    <property type="match status" value="1"/>
</dbReference>
<sequence length="900" mass="99971">MVKEKVLDLANKISRVKRGTKLEITPEHPEYKILEPVVTEEMAEAALCLELRKAKSAKEIALECGKSVEETEKLLWKLAVDGVAFVSKIDGVDKYWHDIWVPGHMEMMVNNKENVRKYPQIALAFDEYGRKKGPMAAGLFPVGVGPMRVIPIETSIEGETRRASYEEVSKYLNENTIFSVSDCSCRTSREAMGEGCGHLKEDMCIQMGHAAEYYIRTGRGREITREEAFEIIRKAEENGLMHSIPNTDGPGKTHAICNCCGCSCFALRIAGMFINNDMIRSNYVSKIDQDKCVACGECVEVCPVNALKLGQKLCSKTPTIKKERDEFPSNTEWGPDKWNEDYRINRENVVDTGTSPCKTNCPAHISVQGYIKLASQGRYKEALELIKHENPFPAVCGRICPRKCETECTRGDIDDPVAVDEIKKFIAEQDLNMENRYVPKLRHNYGKKIAVVGSGPSGLSCAYYLAIDGYKVTVFEKQKALGGMLTLGIPSYRLEKDVVNAEIDILKELGVEFKMGVEVGKDVSLKDLRGKGYEAFYLAIGAQTGRNLGIEGEDAKGVITGVDFLREVNLGNDVNLQDNVVVIGGGNVAIDVARTATRVGASKVDMYCLESLKEMPALEEEIGDAVSEGIVINNSWGPKRILKEDGKVTGIEFKRCISVLDSDGRFSPVFDEDEIKIVKTNNILISVGQGIDWSNLLEESKIELNPNKTIKVDSFTLQTGEKDVFAGGDAMTGPKFAIDAIALGKEGSISIHRYVQKGQSLVNGRDRRVYHAFDKETLNLEGYDRIPRQKIDHVDGSESKESFKDLRNTFTKEQIELETKRCLGCGATTVDEYLCVGCGACTTRCKFDAISLVKKYDAESVPLEKLKPIILKNMIKRKGRITIKKVNNFVSGVFSKKIQN</sequence>
<feature type="domain" description="4Fe-4S ferredoxin-type" evidence="4">
    <location>
        <begin position="826"/>
        <end position="855"/>
    </location>
</feature>
<evidence type="ECO:0000313" key="5">
    <source>
        <dbReference type="EMBL" id="SUY46863.1"/>
    </source>
</evidence>
<organism evidence="5 6">
    <name type="scientific">Clostridium putrefaciens</name>
    <dbReference type="NCBI Taxonomy" id="99675"/>
    <lineage>
        <taxon>Bacteria</taxon>
        <taxon>Bacillati</taxon>
        <taxon>Bacillota</taxon>
        <taxon>Clostridia</taxon>
        <taxon>Eubacteriales</taxon>
        <taxon>Clostridiaceae</taxon>
        <taxon>Clostridium</taxon>
    </lineage>
</organism>
<dbReference type="GO" id="GO:0004355">
    <property type="term" value="F:glutamate synthase (NADPH) activity"/>
    <property type="evidence" value="ECO:0007669"/>
    <property type="project" value="UniProtKB-EC"/>
</dbReference>
<accession>A0A381J7A1</accession>
<dbReference type="Gene3D" id="3.50.50.60">
    <property type="entry name" value="FAD/NAD(P)-binding domain"/>
    <property type="match status" value="2"/>
</dbReference>
<dbReference type="Gene3D" id="1.10.1060.10">
    <property type="entry name" value="Alpha-helical ferredoxin"/>
    <property type="match status" value="1"/>
</dbReference>
<dbReference type="PROSITE" id="PS00198">
    <property type="entry name" value="4FE4S_FER_1"/>
    <property type="match status" value="1"/>
</dbReference>
<dbReference type="Pfam" id="PF07992">
    <property type="entry name" value="Pyr_redox_2"/>
    <property type="match status" value="1"/>
</dbReference>
<reference evidence="5 6" key="1">
    <citation type="submission" date="2018-06" db="EMBL/GenBank/DDBJ databases">
        <authorList>
            <consortium name="Pathogen Informatics"/>
            <person name="Doyle S."/>
        </authorList>
    </citation>
    <scope>NUCLEOTIDE SEQUENCE [LARGE SCALE GENOMIC DNA]</scope>
    <source>
        <strain evidence="5 6">NCTC9836</strain>
    </source>
</reference>
<keyword evidence="1" id="KW-0479">Metal-binding</keyword>
<dbReference type="RefSeq" id="WP_115640882.1">
    <property type="nucleotide sequence ID" value="NZ_UFWZ01000001.1"/>
</dbReference>
<dbReference type="Proteomes" id="UP000254664">
    <property type="component" value="Unassembled WGS sequence"/>
</dbReference>
<keyword evidence="6" id="KW-1185">Reference proteome</keyword>
<evidence type="ECO:0000259" key="4">
    <source>
        <dbReference type="PROSITE" id="PS51379"/>
    </source>
</evidence>
<dbReference type="SUPFAM" id="SSF54862">
    <property type="entry name" value="4Fe-4S ferredoxins"/>
    <property type="match status" value="1"/>
</dbReference>
<dbReference type="GO" id="GO:0051536">
    <property type="term" value="F:iron-sulfur cluster binding"/>
    <property type="evidence" value="ECO:0007669"/>
    <property type="project" value="UniProtKB-KW"/>
</dbReference>
<evidence type="ECO:0000256" key="1">
    <source>
        <dbReference type="ARBA" id="ARBA00022723"/>
    </source>
</evidence>
<dbReference type="EC" id="1.4.1.13" evidence="5"/>
<dbReference type="PROSITE" id="PS50817">
    <property type="entry name" value="INTEIN_N_TER"/>
    <property type="match status" value="1"/>
</dbReference>
<dbReference type="Gene3D" id="3.30.70.20">
    <property type="match status" value="1"/>
</dbReference>
<evidence type="ECO:0000313" key="6">
    <source>
        <dbReference type="Proteomes" id="UP000254664"/>
    </source>
</evidence>
<evidence type="ECO:0000256" key="3">
    <source>
        <dbReference type="ARBA" id="ARBA00023014"/>
    </source>
</evidence>
<dbReference type="InterPro" id="IPR036188">
    <property type="entry name" value="FAD/NAD-bd_sf"/>
</dbReference>
<dbReference type="Pfam" id="PF14691">
    <property type="entry name" value="Fer4_20"/>
    <property type="match status" value="1"/>
</dbReference>
<dbReference type="SUPFAM" id="SSF46548">
    <property type="entry name" value="alpha-helical ferredoxin"/>
    <property type="match status" value="2"/>
</dbReference>
<gene>
    <name evidence="5" type="primary">gltD</name>
    <name evidence="5" type="ORF">NCTC9836_01174</name>
</gene>
<keyword evidence="5" id="KW-0560">Oxidoreductase</keyword>
<dbReference type="OrthoDB" id="9803192at2"/>
<dbReference type="AlphaFoldDB" id="A0A381J7A1"/>
<dbReference type="PROSITE" id="PS51379">
    <property type="entry name" value="4FE4S_FER_2"/>
    <property type="match status" value="2"/>
</dbReference>
<keyword evidence="2" id="KW-0408">Iron</keyword>
<feature type="domain" description="4Fe-4S ferredoxin-type" evidence="4">
    <location>
        <begin position="283"/>
        <end position="312"/>
    </location>
</feature>
<keyword evidence="3" id="KW-0411">Iron-sulfur</keyword>
<evidence type="ECO:0000256" key="2">
    <source>
        <dbReference type="ARBA" id="ARBA00023004"/>
    </source>
</evidence>
<dbReference type="InterPro" id="IPR009051">
    <property type="entry name" value="Helical_ferredxn"/>
</dbReference>